<gene>
    <name evidence="14" type="ORF">MHIB_05240</name>
</gene>
<keyword evidence="8" id="KW-0276">Fatty acid metabolism</keyword>
<dbReference type="InterPro" id="IPR010255">
    <property type="entry name" value="Haem_peroxidase_sf"/>
</dbReference>
<evidence type="ECO:0000256" key="9">
    <source>
        <dbReference type="ARBA" id="ARBA00022964"/>
    </source>
</evidence>
<dbReference type="CDD" id="cd09818">
    <property type="entry name" value="PIOX_like"/>
    <property type="match status" value="1"/>
</dbReference>
<keyword evidence="2" id="KW-0444">Lipid biosynthesis</keyword>
<dbReference type="SUPFAM" id="SSF56634">
    <property type="entry name" value="Heme-dependent catalase-like"/>
    <property type="match status" value="1"/>
</dbReference>
<keyword evidence="15" id="KW-1185">Reference proteome</keyword>
<dbReference type="PROSITE" id="PS50292">
    <property type="entry name" value="PEROXIDASE_3"/>
    <property type="match status" value="1"/>
</dbReference>
<evidence type="ECO:0000256" key="7">
    <source>
        <dbReference type="ARBA" id="ARBA00022821"/>
    </source>
</evidence>
<dbReference type="PRINTS" id="PR00457">
    <property type="entry name" value="ANPEROXIDASE"/>
</dbReference>
<evidence type="ECO:0000256" key="13">
    <source>
        <dbReference type="ARBA" id="ARBA00023160"/>
    </source>
</evidence>
<evidence type="ECO:0000256" key="5">
    <source>
        <dbReference type="ARBA" id="ARBA00022723"/>
    </source>
</evidence>
<evidence type="ECO:0000256" key="3">
    <source>
        <dbReference type="ARBA" id="ARBA00022559"/>
    </source>
</evidence>
<dbReference type="GO" id="GO:0006952">
    <property type="term" value="P:defense response"/>
    <property type="evidence" value="ECO:0007669"/>
    <property type="project" value="UniProtKB-KW"/>
</dbReference>
<accession>A0A7I7WWY4</accession>
<keyword evidence="9" id="KW-0223">Dioxygenase</keyword>
<keyword evidence="11" id="KW-0408">Iron</keyword>
<keyword evidence="3" id="KW-0575">Peroxidase</keyword>
<dbReference type="Gene3D" id="2.40.180.10">
    <property type="entry name" value="Catalase core domain"/>
    <property type="match status" value="1"/>
</dbReference>
<evidence type="ECO:0000256" key="2">
    <source>
        <dbReference type="ARBA" id="ARBA00022516"/>
    </source>
</evidence>
<evidence type="ECO:0000256" key="8">
    <source>
        <dbReference type="ARBA" id="ARBA00022832"/>
    </source>
</evidence>
<dbReference type="PANTHER" id="PTHR11903:SF11">
    <property type="entry name" value="ALPHA-DIOXYGENASE 1"/>
    <property type="match status" value="1"/>
</dbReference>
<dbReference type="GO" id="GO:0016702">
    <property type="term" value="F:oxidoreductase activity, acting on single donors with incorporation of molecular oxygen, incorporation of two atoms of oxygen"/>
    <property type="evidence" value="ECO:0007669"/>
    <property type="project" value="TreeGrafter"/>
</dbReference>
<proteinExistence type="predicted"/>
<dbReference type="EMBL" id="AP022609">
    <property type="protein sequence ID" value="BBZ22106.1"/>
    <property type="molecule type" value="Genomic_DNA"/>
</dbReference>
<organism evidence="14 15">
    <name type="scientific">Mycolicibacter hiberniae</name>
    <dbReference type="NCBI Taxonomy" id="29314"/>
    <lineage>
        <taxon>Bacteria</taxon>
        <taxon>Bacillati</taxon>
        <taxon>Actinomycetota</taxon>
        <taxon>Actinomycetes</taxon>
        <taxon>Mycobacteriales</taxon>
        <taxon>Mycobacteriaceae</taxon>
        <taxon>Mycolicibacter</taxon>
    </lineage>
</organism>
<evidence type="ECO:0008006" key="16">
    <source>
        <dbReference type="Google" id="ProtNLM"/>
    </source>
</evidence>
<dbReference type="GO" id="GO:0031408">
    <property type="term" value="P:oxylipin biosynthetic process"/>
    <property type="evidence" value="ECO:0007669"/>
    <property type="project" value="UniProtKB-KW"/>
</dbReference>
<dbReference type="GO" id="GO:0006633">
    <property type="term" value="P:fatty acid biosynthetic process"/>
    <property type="evidence" value="ECO:0007669"/>
    <property type="project" value="UniProtKB-KW"/>
</dbReference>
<dbReference type="SUPFAM" id="SSF48113">
    <property type="entry name" value="Heme-dependent peroxidases"/>
    <property type="match status" value="1"/>
</dbReference>
<evidence type="ECO:0000313" key="14">
    <source>
        <dbReference type="EMBL" id="BBZ22106.1"/>
    </source>
</evidence>
<evidence type="ECO:0000256" key="4">
    <source>
        <dbReference type="ARBA" id="ARBA00022617"/>
    </source>
</evidence>
<dbReference type="GO" id="GO:0020037">
    <property type="term" value="F:heme binding"/>
    <property type="evidence" value="ECO:0007669"/>
    <property type="project" value="InterPro"/>
</dbReference>
<dbReference type="InterPro" id="IPR037120">
    <property type="entry name" value="Haem_peroxidase_sf_animal"/>
</dbReference>
<dbReference type="InterPro" id="IPR050783">
    <property type="entry name" value="Oxylipin_biosynth_metab"/>
</dbReference>
<keyword evidence="12" id="KW-0443">Lipid metabolism</keyword>
<dbReference type="Gene3D" id="1.10.640.10">
    <property type="entry name" value="Haem peroxidase domain superfamily, animal type"/>
    <property type="match status" value="1"/>
</dbReference>
<evidence type="ECO:0000256" key="10">
    <source>
        <dbReference type="ARBA" id="ARBA00023002"/>
    </source>
</evidence>
<reference evidence="14 15" key="1">
    <citation type="journal article" date="2019" name="Emerg. Microbes Infect.">
        <title>Comprehensive subspecies identification of 175 nontuberculous mycobacteria species based on 7547 genomic profiles.</title>
        <authorList>
            <person name="Matsumoto Y."/>
            <person name="Kinjo T."/>
            <person name="Motooka D."/>
            <person name="Nabeya D."/>
            <person name="Jung N."/>
            <person name="Uechi K."/>
            <person name="Horii T."/>
            <person name="Iida T."/>
            <person name="Fujita J."/>
            <person name="Nakamura S."/>
        </authorList>
    </citation>
    <scope>NUCLEOTIDE SEQUENCE [LARGE SCALE GENOMIC DNA]</scope>
    <source>
        <strain evidence="14 15">JCM 13571</strain>
    </source>
</reference>
<evidence type="ECO:0000256" key="6">
    <source>
        <dbReference type="ARBA" id="ARBA00022767"/>
    </source>
</evidence>
<keyword evidence="10" id="KW-0560">Oxidoreductase</keyword>
<sequence>MALAVLVGLRHQLRAYNLYDAGRGAADQPPDDGPVFGNRLGARTLNGTYNDVDDPLMGSLGSRFGRNVPPEYTYPEDPEALLEPNPRLISRRLLGRDDFQPATTLNLLAAAWIQFEVHDWFSHGTVDTQPWQIPLHDHDPWPQRPMTIKRAAPDPSPDPQGPPTFVTGETHWWDASQIYGSTPEFCAALRTGDHGRLKLDQLGLPPVELERHLDLTGAAGNFWVGLAILHSLFMREHNAICDRLAQCYPQLGDQELYDKARLVNSALIAKIHTIDWTPAIIAHPTTVLAMRANWFGVLGERFRRRFGRITDSEVLQGIPGSPTDHHGVPYSLTEEFVAVYRMHPLIPDTFLFRSLADDCVVAEHEFSDLTLRHVRERLDEIPMAHLFYSFGRAHPGALTLHNFPRQLQHFERPDGSLIDLAATDILRVRERGVPRYNEFRRLLRLKPVSSFDELTDNPVWAQELRQVYADVEQVDLMVGLYAEPKPRGFGFSDTAFRIFVLMASRRLASDRFFTRDFRPEVYTQAGLDWVADNDMRSVLLRHFPALEPALAGVANPFAPWHPVGAPPSTAPKAPATGAAPNYVRYREDLEQPRPDENEVIERITAALRHNNERAYRKFKHGLRDAHAKSHAILRGELSVYPDLPEELAQGLFAAPATYPVIARISTTSGVLRSDQIRGVRGLAIKVLGVRGPRALADDDATTQDFIMVTHREFLFADAHAYLAQGMPTARVLAMLPDRALWAGSEVLAAATKVGVRLPPNLAVFIAPNTHILGETFFSSAPLRYGDYVAKMLYAPLSDSVRNLQGRRVPRDAGPEAHRDLMIDFFADQGAEYELRVQLCTDAATMPIEDATVAWPEEASPHRPVAKITFPPQNPCSPQRRAFGDDVLSFNSWRALADHRPLGSINRLKLQVYEASSQFRHHVNAAPRLEPVDIGQLPD</sequence>
<dbReference type="GO" id="GO:0004601">
    <property type="term" value="F:peroxidase activity"/>
    <property type="evidence" value="ECO:0007669"/>
    <property type="project" value="UniProtKB-KW"/>
</dbReference>
<comment type="cofactor">
    <cofactor evidence="1">
        <name>Ca(2+)</name>
        <dbReference type="ChEBI" id="CHEBI:29108"/>
    </cofactor>
</comment>
<evidence type="ECO:0000256" key="12">
    <source>
        <dbReference type="ARBA" id="ARBA00023098"/>
    </source>
</evidence>
<keyword evidence="5" id="KW-0479">Metal-binding</keyword>
<keyword evidence="13" id="KW-0275">Fatty acid biosynthesis</keyword>
<dbReference type="InterPro" id="IPR020835">
    <property type="entry name" value="Catalase_sf"/>
</dbReference>
<dbReference type="Pfam" id="PF03098">
    <property type="entry name" value="An_peroxidase"/>
    <property type="match status" value="1"/>
</dbReference>
<dbReference type="GO" id="GO:0006979">
    <property type="term" value="P:response to oxidative stress"/>
    <property type="evidence" value="ECO:0007669"/>
    <property type="project" value="InterPro"/>
</dbReference>
<dbReference type="InterPro" id="IPR019791">
    <property type="entry name" value="Haem_peroxidase_animal"/>
</dbReference>
<keyword evidence="6" id="KW-0925">Oxylipin biosynthesis</keyword>
<keyword evidence="7" id="KW-0611">Plant defense</keyword>
<dbReference type="KEGG" id="mhib:MHIB_05240"/>
<protein>
    <recommendedName>
        <fullName evidence="16">Peroxidase</fullName>
    </recommendedName>
</protein>
<evidence type="ECO:0000256" key="11">
    <source>
        <dbReference type="ARBA" id="ARBA00023004"/>
    </source>
</evidence>
<dbReference type="InterPro" id="IPR034815">
    <property type="entry name" value="A_dioxygenase"/>
</dbReference>
<evidence type="ECO:0000256" key="1">
    <source>
        <dbReference type="ARBA" id="ARBA00001913"/>
    </source>
</evidence>
<dbReference type="PANTHER" id="PTHR11903">
    <property type="entry name" value="PROSTAGLANDIN G/H SYNTHASE"/>
    <property type="match status" value="1"/>
</dbReference>
<name>A0A7I7WWY4_9MYCO</name>
<evidence type="ECO:0000313" key="15">
    <source>
        <dbReference type="Proteomes" id="UP000467260"/>
    </source>
</evidence>
<keyword evidence="4" id="KW-0349">Heme</keyword>
<dbReference type="CDD" id="cd08152">
    <property type="entry name" value="y4iL_like"/>
    <property type="match status" value="1"/>
</dbReference>
<dbReference type="Proteomes" id="UP000467260">
    <property type="component" value="Chromosome"/>
</dbReference>
<dbReference type="GO" id="GO:0046872">
    <property type="term" value="F:metal ion binding"/>
    <property type="evidence" value="ECO:0007669"/>
    <property type="project" value="UniProtKB-KW"/>
</dbReference>
<dbReference type="AlphaFoldDB" id="A0A7I7WWY4"/>